<dbReference type="AlphaFoldDB" id="A0A0W0TL30"/>
<evidence type="ECO:0000313" key="3">
    <source>
        <dbReference type="Proteomes" id="UP000054698"/>
    </source>
</evidence>
<evidence type="ECO:0000313" key="1">
    <source>
        <dbReference type="EMBL" id="KTC96324.1"/>
    </source>
</evidence>
<name>A0A0W0TL30_9GAMM</name>
<organism evidence="1 3">
    <name type="scientific">Legionella feeleii</name>
    <dbReference type="NCBI Taxonomy" id="453"/>
    <lineage>
        <taxon>Bacteria</taxon>
        <taxon>Pseudomonadati</taxon>
        <taxon>Pseudomonadota</taxon>
        <taxon>Gammaproteobacteria</taxon>
        <taxon>Legionellales</taxon>
        <taxon>Legionellaceae</taxon>
        <taxon>Legionella</taxon>
    </lineage>
</organism>
<dbReference type="EMBL" id="LNYB01000081">
    <property type="protein sequence ID" value="KTC96324.1"/>
    <property type="molecule type" value="Genomic_DNA"/>
</dbReference>
<dbReference type="Proteomes" id="UP000251942">
    <property type="component" value="Unassembled WGS sequence"/>
</dbReference>
<dbReference type="Proteomes" id="UP000054698">
    <property type="component" value="Unassembled WGS sequence"/>
</dbReference>
<gene>
    <name evidence="1" type="ORF">Lfee_2122</name>
    <name evidence="2" type="ORF">NCTC12022_03321</name>
</gene>
<sequence>MQGKLLFLIVEEGKFNFFHGDFSPAIPEELNGLFAYGAYEAASGEKIFFMQRLLGYNSNHSGIKLILEGLKKVDRNTFFATPEKQEQFNKYKKGEPQFGGEMLLLNGEFIFWNFKSTVYSRSKPEYNDANPELEQTVNSSLLPPERFVKASAAEAFAQTSMTLFFESNGHYKTPELASQHALRICNLLQLPPIAAALAEDDATPPTPVAIRASG</sequence>
<evidence type="ECO:0000313" key="2">
    <source>
        <dbReference type="EMBL" id="SPX62559.1"/>
    </source>
</evidence>
<reference evidence="2 4" key="2">
    <citation type="submission" date="2018-06" db="EMBL/GenBank/DDBJ databases">
        <authorList>
            <consortium name="Pathogen Informatics"/>
            <person name="Doyle S."/>
        </authorList>
    </citation>
    <scope>NUCLEOTIDE SEQUENCE [LARGE SCALE GENOMIC DNA]</scope>
    <source>
        <strain evidence="2 4">NCTC12022</strain>
    </source>
</reference>
<dbReference type="PATRIC" id="fig|453.4.peg.2324"/>
<dbReference type="EMBL" id="UASS01000039">
    <property type="protein sequence ID" value="SPX62559.1"/>
    <property type="molecule type" value="Genomic_DNA"/>
</dbReference>
<protein>
    <submittedName>
        <fullName evidence="1">Uncharacterized protein</fullName>
    </submittedName>
</protein>
<evidence type="ECO:0000313" key="4">
    <source>
        <dbReference type="Proteomes" id="UP000251942"/>
    </source>
</evidence>
<keyword evidence="3" id="KW-1185">Reference proteome</keyword>
<reference evidence="1 3" key="1">
    <citation type="submission" date="2015-11" db="EMBL/GenBank/DDBJ databases">
        <title>Genomic analysis of 38 Legionella species identifies large and diverse effector repertoires.</title>
        <authorList>
            <person name="Burstein D."/>
            <person name="Amaro F."/>
            <person name="Zusman T."/>
            <person name="Lifshitz Z."/>
            <person name="Cohen O."/>
            <person name="Gilbert J.A."/>
            <person name="Pupko T."/>
            <person name="Shuman H.A."/>
            <person name="Segal G."/>
        </authorList>
    </citation>
    <scope>NUCLEOTIDE SEQUENCE [LARGE SCALE GENOMIC DNA]</scope>
    <source>
        <strain evidence="1 3">WO-44C</strain>
    </source>
</reference>
<dbReference type="OrthoDB" id="5649092at2"/>
<accession>A0A0W0TL30</accession>
<dbReference type="RefSeq" id="WP_058446610.1">
    <property type="nucleotide sequence ID" value="NZ_CAAAHT010000001.1"/>
</dbReference>
<proteinExistence type="predicted"/>